<dbReference type="OrthoDB" id="5892227at2759"/>
<gene>
    <name evidence="1" type="primary">Acey_s0256.g353</name>
    <name evidence="1" type="ORF">Y032_0256g353</name>
</gene>
<sequence>MQCQPSKKMTNWSPKFLLSMYIPKTSLQENVSFSSPYNFTSAVKHLVNRPYSKNDVCRSFEKYGEDIASRLLLATAEKRCLKADEEEYSRLHVRPEQEPLLEGKFCTTVECLLNWDCNLEQNAFLRNCDNNINFATGYSEVSATIKLTGKPCDIEKETKTTLNKLWNEALKADLSQNPIYDNTTIMNFGRMVYWAADGFACTYNKACSDKLRCLYTADPKNGKPLYKVGSTCKSAPGYCLPGYTCVDYLCKKNTEYIPTQATLPLYCQPGTDGLTFEQQNAAANMMNYYRRLLGTGWAEDKNGYAPIARMLYPLVYLCKTIGKASKEIADKCVMPPYTATHGHILSYHIIKKLNVDPKAALEEAIKTWAGQLKKVDPQTIGGAVFYQDEVEEKASDWAKVKECITSSS</sequence>
<proteinExistence type="predicted"/>
<evidence type="ECO:0000313" key="1">
    <source>
        <dbReference type="EMBL" id="EYB87833.1"/>
    </source>
</evidence>
<dbReference type="SUPFAM" id="SSF55797">
    <property type="entry name" value="PR-1-like"/>
    <property type="match status" value="1"/>
</dbReference>
<comment type="caution">
    <text evidence="1">The sequence shown here is derived from an EMBL/GenBank/DDBJ whole genome shotgun (WGS) entry which is preliminary data.</text>
</comment>
<dbReference type="EMBL" id="JARK01001592">
    <property type="protein sequence ID" value="EYB87833.1"/>
    <property type="molecule type" value="Genomic_DNA"/>
</dbReference>
<keyword evidence="2" id="KW-1185">Reference proteome</keyword>
<dbReference type="InterPro" id="IPR035940">
    <property type="entry name" value="CAP_sf"/>
</dbReference>
<accession>A0A016SAX4</accession>
<dbReference type="Proteomes" id="UP000024635">
    <property type="component" value="Unassembled WGS sequence"/>
</dbReference>
<evidence type="ECO:0008006" key="3">
    <source>
        <dbReference type="Google" id="ProtNLM"/>
    </source>
</evidence>
<name>A0A016SAX4_9BILA</name>
<dbReference type="STRING" id="53326.A0A016SAX4"/>
<dbReference type="Gene3D" id="3.40.33.10">
    <property type="entry name" value="CAP"/>
    <property type="match status" value="2"/>
</dbReference>
<reference evidence="2" key="1">
    <citation type="journal article" date="2015" name="Nat. Genet.">
        <title>The genome and transcriptome of the zoonotic hookworm Ancylostoma ceylanicum identify infection-specific gene families.</title>
        <authorList>
            <person name="Schwarz E.M."/>
            <person name="Hu Y."/>
            <person name="Antoshechkin I."/>
            <person name="Miller M.M."/>
            <person name="Sternberg P.W."/>
            <person name="Aroian R.V."/>
        </authorList>
    </citation>
    <scope>NUCLEOTIDE SEQUENCE</scope>
    <source>
        <strain evidence="2">HY135</strain>
    </source>
</reference>
<organism evidence="1 2">
    <name type="scientific">Ancylostoma ceylanicum</name>
    <dbReference type="NCBI Taxonomy" id="53326"/>
    <lineage>
        <taxon>Eukaryota</taxon>
        <taxon>Metazoa</taxon>
        <taxon>Ecdysozoa</taxon>
        <taxon>Nematoda</taxon>
        <taxon>Chromadorea</taxon>
        <taxon>Rhabditida</taxon>
        <taxon>Rhabditina</taxon>
        <taxon>Rhabditomorpha</taxon>
        <taxon>Strongyloidea</taxon>
        <taxon>Ancylostomatidae</taxon>
        <taxon>Ancylostomatinae</taxon>
        <taxon>Ancylostoma</taxon>
    </lineage>
</organism>
<evidence type="ECO:0000313" key="2">
    <source>
        <dbReference type="Proteomes" id="UP000024635"/>
    </source>
</evidence>
<dbReference type="AlphaFoldDB" id="A0A016SAX4"/>
<protein>
    <recommendedName>
        <fullName evidence="3">SCP domain-containing protein</fullName>
    </recommendedName>
</protein>